<dbReference type="InterPro" id="IPR007666">
    <property type="entry name" value="ADP_PFK/GK"/>
</dbReference>
<dbReference type="OrthoDB" id="5847021at2759"/>
<gene>
    <name evidence="7" type="ORF">FF38_00682</name>
</gene>
<dbReference type="Gene3D" id="3.40.1190.20">
    <property type="match status" value="1"/>
</dbReference>
<keyword evidence="8" id="KW-1185">Reference proteome</keyword>
<reference evidence="7 8" key="1">
    <citation type="journal article" date="2015" name="Nat. Commun.">
        <title>Lucilia cuprina genome unlocks parasitic fly biology to underpin future interventions.</title>
        <authorList>
            <person name="Anstead C.A."/>
            <person name="Korhonen P.K."/>
            <person name="Young N.D."/>
            <person name="Hall R.S."/>
            <person name="Jex A.R."/>
            <person name="Murali S.C."/>
            <person name="Hughes D.S."/>
            <person name="Lee S.F."/>
            <person name="Perry T."/>
            <person name="Stroehlein A.J."/>
            <person name="Ansell B.R."/>
            <person name="Breugelmans B."/>
            <person name="Hofmann A."/>
            <person name="Qu J."/>
            <person name="Dugan S."/>
            <person name="Lee S.L."/>
            <person name="Chao H."/>
            <person name="Dinh H."/>
            <person name="Han Y."/>
            <person name="Doddapaneni H.V."/>
            <person name="Worley K.C."/>
            <person name="Muzny D.M."/>
            <person name="Ioannidis P."/>
            <person name="Waterhouse R.M."/>
            <person name="Zdobnov E.M."/>
            <person name="James P.J."/>
            <person name="Bagnall N.H."/>
            <person name="Kotze A.C."/>
            <person name="Gibbs R.A."/>
            <person name="Richards S."/>
            <person name="Batterham P."/>
            <person name="Gasser R.B."/>
        </authorList>
    </citation>
    <scope>NUCLEOTIDE SEQUENCE [LARGE SCALE GENOMIC DNA]</scope>
    <source>
        <strain evidence="7 8">LS</strain>
        <tissue evidence="7">Full body</tissue>
    </source>
</reference>
<keyword evidence="4" id="KW-0418">Kinase</keyword>
<evidence type="ECO:0000256" key="3">
    <source>
        <dbReference type="ARBA" id="ARBA00022723"/>
    </source>
</evidence>
<dbReference type="Proteomes" id="UP000037069">
    <property type="component" value="Unassembled WGS sequence"/>
</dbReference>
<evidence type="ECO:0000313" key="7">
    <source>
        <dbReference type="EMBL" id="KNC22153.1"/>
    </source>
</evidence>
<dbReference type="GO" id="GO:0006006">
    <property type="term" value="P:glucose metabolic process"/>
    <property type="evidence" value="ECO:0007669"/>
    <property type="project" value="TreeGrafter"/>
</dbReference>
<dbReference type="PANTHER" id="PTHR21208:SF1">
    <property type="entry name" value="ADP-DEPENDENT GLUCOKINASE"/>
    <property type="match status" value="1"/>
</dbReference>
<dbReference type="STRING" id="7375.A0A0L0BQ92"/>
<dbReference type="AlphaFoldDB" id="A0A0L0BQ92"/>
<name>A0A0L0BQ92_LUCCU</name>
<dbReference type="GO" id="GO:0046872">
    <property type="term" value="F:metal ion binding"/>
    <property type="evidence" value="ECO:0007669"/>
    <property type="project" value="UniProtKB-KW"/>
</dbReference>
<keyword evidence="2" id="KW-0808">Transferase</keyword>
<evidence type="ECO:0000256" key="4">
    <source>
        <dbReference type="ARBA" id="ARBA00022777"/>
    </source>
</evidence>
<dbReference type="OMA" id="YQICVAP"/>
<dbReference type="Pfam" id="PF04587">
    <property type="entry name" value="ADP_PFK_GK"/>
    <property type="match status" value="1"/>
</dbReference>
<keyword evidence="3" id="KW-0479">Metal-binding</keyword>
<dbReference type="PANTHER" id="PTHR21208">
    <property type="entry name" value="ADP-DEPENDENT GLUCOKINASE"/>
    <property type="match status" value="1"/>
</dbReference>
<evidence type="ECO:0000256" key="5">
    <source>
        <dbReference type="ARBA" id="ARBA00022842"/>
    </source>
</evidence>
<keyword evidence="5" id="KW-0460">Magnesium</keyword>
<organism evidence="7 8">
    <name type="scientific">Lucilia cuprina</name>
    <name type="common">Green bottle fly</name>
    <name type="synonym">Australian sheep blowfly</name>
    <dbReference type="NCBI Taxonomy" id="7375"/>
    <lineage>
        <taxon>Eukaryota</taxon>
        <taxon>Metazoa</taxon>
        <taxon>Ecdysozoa</taxon>
        <taxon>Arthropoda</taxon>
        <taxon>Hexapoda</taxon>
        <taxon>Insecta</taxon>
        <taxon>Pterygota</taxon>
        <taxon>Neoptera</taxon>
        <taxon>Endopterygota</taxon>
        <taxon>Diptera</taxon>
        <taxon>Brachycera</taxon>
        <taxon>Muscomorpha</taxon>
        <taxon>Oestroidea</taxon>
        <taxon>Calliphoridae</taxon>
        <taxon>Luciliinae</taxon>
        <taxon>Lucilia</taxon>
    </lineage>
</organism>
<comment type="caution">
    <text evidence="7">The sequence shown here is derived from an EMBL/GenBank/DDBJ whole genome shotgun (WGS) entry which is preliminary data.</text>
</comment>
<dbReference type="GO" id="GO:0043843">
    <property type="term" value="F:ADP-specific glucokinase activity"/>
    <property type="evidence" value="ECO:0007669"/>
    <property type="project" value="TreeGrafter"/>
</dbReference>
<evidence type="ECO:0008006" key="9">
    <source>
        <dbReference type="Google" id="ProtNLM"/>
    </source>
</evidence>
<evidence type="ECO:0000256" key="6">
    <source>
        <dbReference type="ARBA" id="ARBA00023152"/>
    </source>
</evidence>
<dbReference type="EMBL" id="JRES01001542">
    <property type="protein sequence ID" value="KNC22153.1"/>
    <property type="molecule type" value="Genomic_DNA"/>
</dbReference>
<dbReference type="GO" id="GO:0005783">
    <property type="term" value="C:endoplasmic reticulum"/>
    <property type="evidence" value="ECO:0007669"/>
    <property type="project" value="TreeGrafter"/>
</dbReference>
<evidence type="ECO:0000256" key="1">
    <source>
        <dbReference type="ARBA" id="ARBA00022490"/>
    </source>
</evidence>
<proteinExistence type="predicted"/>
<keyword evidence="1" id="KW-0963">Cytoplasm</keyword>
<evidence type="ECO:0000256" key="2">
    <source>
        <dbReference type="ARBA" id="ARBA00022679"/>
    </source>
</evidence>
<protein>
    <recommendedName>
        <fullName evidence="9">ADP-dependent glucokinase</fullName>
    </recommendedName>
</protein>
<dbReference type="SUPFAM" id="SSF53613">
    <property type="entry name" value="Ribokinase-like"/>
    <property type="match status" value="1"/>
</dbReference>
<accession>A0A0L0BQ92</accession>
<dbReference type="InterPro" id="IPR029056">
    <property type="entry name" value="Ribokinase-like"/>
</dbReference>
<dbReference type="GO" id="GO:0006096">
    <property type="term" value="P:glycolytic process"/>
    <property type="evidence" value="ECO:0007669"/>
    <property type="project" value="UniProtKB-KW"/>
</dbReference>
<keyword evidence="6" id="KW-0324">Glycolysis</keyword>
<evidence type="ECO:0000313" key="8">
    <source>
        <dbReference type="Proteomes" id="UP000037069"/>
    </source>
</evidence>
<sequence>MTSLLKYMSLITTFSVFAALISIVWQAFLSLKQLNKITQILTGLLAIESQLKRPWNDTSYSKPRVALGYGACSDLLIHATDFLNYSAAIIPDNVGSEFTVDEVNDEAELLQTFAYYFRNGAAAERVMPNTELFRQLIQIAKKQHRDSLQWFVGGNAPLMGIRFDKEGWEVLLGARISHKLRRLIPDTIKIAGDFIEEDDIHLILEYKAGETWGPFTAPRANRYILHNDHNNPHLNSLEHLQNAIKTYKPDLFIISGIQMMDSYKFAEGIREERLLKVNQQINSLTKDTLIHFEMASYVEMELLQHLKQFILPYVDSLGMNEQELDNLAQVLEYGRTTLASDWNPRVATTLDLMRKVFSILAKDYYKNSTSVGQTKRRMVSRIHLHTLAYQALLTVKDSKWKNTKLGAAKAALIAHRYVCQTQVINPESASLVLDDSFSTSLDPSKAERIAFDPLNPVPCWSETLQINAQKSVDIEICVAPVLVCRVAKKTAGAGDNISAAGLSQQL</sequence>
<dbReference type="PROSITE" id="PS51255">
    <property type="entry name" value="ADPK"/>
    <property type="match status" value="1"/>
</dbReference>